<dbReference type="KEGG" id="bly:A2T55_13755"/>
<organism evidence="5 6">
    <name type="scientific">Brevibacterium linens</name>
    <dbReference type="NCBI Taxonomy" id="1703"/>
    <lineage>
        <taxon>Bacteria</taxon>
        <taxon>Bacillati</taxon>
        <taxon>Actinomycetota</taxon>
        <taxon>Actinomycetes</taxon>
        <taxon>Micrococcales</taxon>
        <taxon>Brevibacteriaceae</taxon>
        <taxon>Brevibacterium</taxon>
    </lineage>
</organism>
<evidence type="ECO:0000256" key="2">
    <source>
        <dbReference type="ARBA" id="ARBA00022801"/>
    </source>
</evidence>
<keyword evidence="2" id="KW-0378">Hydrolase</keyword>
<accession>A0A144MX24</accession>
<sequence length="331" mass="35359">MSPQMREVMAIQATRAEACRQAGEEFAASVSGLSPAARSWAAKRAEYRVERTLWNEGGPTMARTDDLHIRTAGVDVPIRIHRPTAEAVLPGLVFLHGGGFSLGDLDTHDRIMRVLAAAGGFAVIGVDYSLSPEVKFPQALHECAGIVDHLAGHGEEFGIDGERLAIAGDSAGAILTLGTGLLLRDEPESIGANASSFSALRALLPIYGSHGLVDSASRRLYGGDWDGMGMRDLSNLLGDYLPTPEDERSPLVAHLTADLTGLPPVFVAAAGLDPLRDDSRALARTLQRAGNDVHFEEYPHVLHSFLHFGRVLDDTTTMLQNAAGFAARHLS</sequence>
<dbReference type="Gene3D" id="3.40.50.1820">
    <property type="entry name" value="alpha/beta hydrolase"/>
    <property type="match status" value="1"/>
</dbReference>
<dbReference type="Proteomes" id="UP000075950">
    <property type="component" value="Chromosome"/>
</dbReference>
<reference evidence="6" key="1">
    <citation type="submission" date="2016-03" db="EMBL/GenBank/DDBJ databases">
        <authorList>
            <person name="Ploux O."/>
        </authorList>
    </citation>
    <scope>NUCLEOTIDE SEQUENCE [LARGE SCALE GENOMIC DNA]</scope>
    <source>
        <strain evidence="6">BS258</strain>
    </source>
</reference>
<dbReference type="InterPro" id="IPR013094">
    <property type="entry name" value="AB_hydrolase_3"/>
</dbReference>
<protein>
    <submittedName>
        <fullName evidence="5">Acetylesterase</fullName>
    </submittedName>
</protein>
<dbReference type="PROSITE" id="PS01174">
    <property type="entry name" value="LIPASE_GDXG_SER"/>
    <property type="match status" value="1"/>
</dbReference>
<comment type="similarity">
    <text evidence="1">Belongs to the 'GDXG' lipolytic enzyme family.</text>
</comment>
<evidence type="ECO:0000259" key="4">
    <source>
        <dbReference type="Pfam" id="PF07859"/>
    </source>
</evidence>
<evidence type="ECO:0000256" key="1">
    <source>
        <dbReference type="ARBA" id="ARBA00010515"/>
    </source>
</evidence>
<dbReference type="GO" id="GO:0016787">
    <property type="term" value="F:hydrolase activity"/>
    <property type="evidence" value="ECO:0007669"/>
    <property type="project" value="UniProtKB-KW"/>
</dbReference>
<feature type="domain" description="Alpha/beta hydrolase fold-3" evidence="4">
    <location>
        <begin position="92"/>
        <end position="306"/>
    </location>
</feature>
<evidence type="ECO:0000313" key="6">
    <source>
        <dbReference type="Proteomes" id="UP000075950"/>
    </source>
</evidence>
<dbReference type="SUPFAM" id="SSF53474">
    <property type="entry name" value="alpha/beta-Hydrolases"/>
    <property type="match status" value="1"/>
</dbReference>
<dbReference type="AlphaFoldDB" id="A0A144MX24"/>
<dbReference type="PANTHER" id="PTHR48081">
    <property type="entry name" value="AB HYDROLASE SUPERFAMILY PROTEIN C4A8.06C"/>
    <property type="match status" value="1"/>
</dbReference>
<dbReference type="InterPro" id="IPR033140">
    <property type="entry name" value="Lipase_GDXG_put_SER_AS"/>
</dbReference>
<dbReference type="InterPro" id="IPR002168">
    <property type="entry name" value="Lipase_GDXG_HIS_AS"/>
</dbReference>
<dbReference type="InterPro" id="IPR050300">
    <property type="entry name" value="GDXG_lipolytic_enzyme"/>
</dbReference>
<dbReference type="PROSITE" id="PS01173">
    <property type="entry name" value="LIPASE_GDXG_HIS"/>
    <property type="match status" value="1"/>
</dbReference>
<name>A0A144MX24_BRELN</name>
<dbReference type="InterPro" id="IPR029058">
    <property type="entry name" value="AB_hydrolase_fold"/>
</dbReference>
<evidence type="ECO:0000313" key="5">
    <source>
        <dbReference type="EMBL" id="AMT95536.1"/>
    </source>
</evidence>
<feature type="active site" evidence="3">
    <location>
        <position position="170"/>
    </location>
</feature>
<dbReference type="PANTHER" id="PTHR48081:SF8">
    <property type="entry name" value="ALPHA_BETA HYDROLASE FOLD-3 DOMAIN-CONTAINING PROTEIN-RELATED"/>
    <property type="match status" value="1"/>
</dbReference>
<proteinExistence type="inferred from homology"/>
<dbReference type="EMBL" id="CP014869">
    <property type="protein sequence ID" value="AMT95536.1"/>
    <property type="molecule type" value="Genomic_DNA"/>
</dbReference>
<dbReference type="Pfam" id="PF07859">
    <property type="entry name" value="Abhydrolase_3"/>
    <property type="match status" value="1"/>
</dbReference>
<gene>
    <name evidence="5" type="ORF">A2T55_13755</name>
</gene>
<evidence type="ECO:0000256" key="3">
    <source>
        <dbReference type="PROSITE-ProRule" id="PRU10038"/>
    </source>
</evidence>